<name>Q4TCW6_TETNG</name>
<protein>
    <submittedName>
        <fullName evidence="3">(spotted green pufferfish) hypothetical protein</fullName>
    </submittedName>
</protein>
<feature type="region of interest" description="Disordered" evidence="2">
    <location>
        <begin position="94"/>
        <end position="116"/>
    </location>
</feature>
<dbReference type="KEGG" id="tng:GSTEN00003105G001"/>
<dbReference type="Gene3D" id="3.40.50.1820">
    <property type="entry name" value="alpha/beta hydrolase"/>
    <property type="match status" value="1"/>
</dbReference>
<dbReference type="InterPro" id="IPR029058">
    <property type="entry name" value="AB_hydrolase_fold"/>
</dbReference>
<reference evidence="3" key="2">
    <citation type="submission" date="2004-02" db="EMBL/GenBank/DDBJ databases">
        <authorList>
            <consortium name="Genoscope"/>
            <consortium name="Whitehead Institute Centre for Genome Research"/>
        </authorList>
    </citation>
    <scope>NUCLEOTIDE SEQUENCE</scope>
</reference>
<evidence type="ECO:0000256" key="1">
    <source>
        <dbReference type="ARBA" id="ARBA00005598"/>
    </source>
</evidence>
<evidence type="ECO:0000313" key="3">
    <source>
        <dbReference type="EMBL" id="CAF89266.1"/>
    </source>
</evidence>
<evidence type="ECO:0000256" key="2">
    <source>
        <dbReference type="SAM" id="MobiDB-lite"/>
    </source>
</evidence>
<gene>
    <name evidence="3" type="ORF">GSTENG00003105001</name>
</gene>
<dbReference type="Pfam" id="PF03096">
    <property type="entry name" value="Ndr"/>
    <property type="match status" value="1"/>
</dbReference>
<comment type="similarity">
    <text evidence="1">Belongs to the NDRG family.</text>
</comment>
<dbReference type="EMBL" id="CAAE01006663">
    <property type="protein sequence ID" value="CAF89266.1"/>
    <property type="molecule type" value="Genomic_DNA"/>
</dbReference>
<reference evidence="3" key="1">
    <citation type="journal article" date="2004" name="Nature">
        <title>Genome duplication in the teleost fish Tetraodon nigroviridis reveals the early vertebrate proto-karyotype.</title>
        <authorList>
            <person name="Jaillon O."/>
            <person name="Aury J.-M."/>
            <person name="Brunet F."/>
            <person name="Petit J.-L."/>
            <person name="Stange-Thomann N."/>
            <person name="Mauceli E."/>
            <person name="Bouneau L."/>
            <person name="Fischer C."/>
            <person name="Ozouf-Costaz C."/>
            <person name="Bernot A."/>
            <person name="Nicaud S."/>
            <person name="Jaffe D."/>
            <person name="Fisher S."/>
            <person name="Lutfalla G."/>
            <person name="Dossat C."/>
            <person name="Segurens B."/>
            <person name="Dasilva C."/>
            <person name="Salanoubat M."/>
            <person name="Levy M."/>
            <person name="Boudet N."/>
            <person name="Castellano S."/>
            <person name="Anthouard V."/>
            <person name="Jubin C."/>
            <person name="Castelli V."/>
            <person name="Katinka M."/>
            <person name="Vacherie B."/>
            <person name="Biemont C."/>
            <person name="Skalli Z."/>
            <person name="Cattolico L."/>
            <person name="Poulain J."/>
            <person name="De Berardinis V."/>
            <person name="Cruaud C."/>
            <person name="Duprat S."/>
            <person name="Brottier P."/>
            <person name="Coutanceau J.-P."/>
            <person name="Gouzy J."/>
            <person name="Parra G."/>
            <person name="Lardier G."/>
            <person name="Chapple C."/>
            <person name="McKernan K.J."/>
            <person name="McEwan P."/>
            <person name="Bosak S."/>
            <person name="Kellis M."/>
            <person name="Volff J.-N."/>
            <person name="Guigo R."/>
            <person name="Zody M.C."/>
            <person name="Mesirov J."/>
            <person name="Lindblad-Toh K."/>
            <person name="Birren B."/>
            <person name="Nusbaum C."/>
            <person name="Kahn D."/>
            <person name="Robinson-Rechavi M."/>
            <person name="Laudet V."/>
            <person name="Schachter V."/>
            <person name="Quetier F."/>
            <person name="Saurin W."/>
            <person name="Scarpelli C."/>
            <person name="Wincker P."/>
            <person name="Lander E.S."/>
            <person name="Weissenbach J."/>
            <person name="Roest Crollius H."/>
        </authorList>
    </citation>
    <scope>NUCLEOTIDE SEQUENCE [LARGE SCALE GENOMIC DNA]</scope>
</reference>
<sequence length="130" mass="14497">DAELAARILLDQGQVRLFVISTYFNIFPQILYQLVCLFLPRRRVTVCFCGWMCNERVPLQEHSIETPHGVVHVTLHGTGATRRPAILTVHDVGQETGQPRFGGRPGSGQHRHPGPRVDRLGCSEGAFDLV</sequence>
<dbReference type="AlphaFoldDB" id="Q4TCW6"/>
<dbReference type="InterPro" id="IPR004142">
    <property type="entry name" value="NDRG"/>
</dbReference>
<accession>Q4TCW6</accession>
<organism evidence="3">
    <name type="scientific">Tetraodon nigroviridis</name>
    <name type="common">Spotted green pufferfish</name>
    <name type="synonym">Chelonodon nigroviridis</name>
    <dbReference type="NCBI Taxonomy" id="99883"/>
    <lineage>
        <taxon>Eukaryota</taxon>
        <taxon>Metazoa</taxon>
        <taxon>Chordata</taxon>
        <taxon>Craniata</taxon>
        <taxon>Vertebrata</taxon>
        <taxon>Euteleostomi</taxon>
        <taxon>Actinopterygii</taxon>
        <taxon>Neopterygii</taxon>
        <taxon>Teleostei</taxon>
        <taxon>Neoteleostei</taxon>
        <taxon>Acanthomorphata</taxon>
        <taxon>Eupercaria</taxon>
        <taxon>Tetraodontiformes</taxon>
        <taxon>Tetradontoidea</taxon>
        <taxon>Tetraodontidae</taxon>
        <taxon>Tetraodon</taxon>
    </lineage>
</organism>
<comment type="caution">
    <text evidence="3">The sequence shown here is derived from an EMBL/GenBank/DDBJ whole genome shotgun (WGS) entry which is preliminary data.</text>
</comment>
<dbReference type="OrthoDB" id="741027at2759"/>
<proteinExistence type="inferred from homology"/>
<feature type="non-terminal residue" evidence="3">
    <location>
        <position position="1"/>
    </location>
</feature>